<evidence type="ECO:0000313" key="1">
    <source>
        <dbReference type="EMBL" id="MFD2832362.1"/>
    </source>
</evidence>
<accession>A0ABW5X0Q5</accession>
<dbReference type="Proteomes" id="UP001597438">
    <property type="component" value="Unassembled WGS sequence"/>
</dbReference>
<protein>
    <submittedName>
        <fullName evidence="1">HAAS domain-containing protein</fullName>
    </submittedName>
</protein>
<evidence type="ECO:0000313" key="2">
    <source>
        <dbReference type="Proteomes" id="UP001597438"/>
    </source>
</evidence>
<keyword evidence="2" id="KW-1185">Reference proteome</keyword>
<gene>
    <name evidence="1" type="ORF">ACFSYS_03625</name>
</gene>
<dbReference type="Pfam" id="PF22564">
    <property type="entry name" value="HAAS"/>
    <property type="match status" value="1"/>
</dbReference>
<name>A0ABW5X0Q5_9FLAO</name>
<reference evidence="2" key="1">
    <citation type="journal article" date="2019" name="Int. J. Syst. Evol. Microbiol.">
        <title>The Global Catalogue of Microorganisms (GCM) 10K type strain sequencing project: providing services to taxonomists for standard genome sequencing and annotation.</title>
        <authorList>
            <consortium name="The Broad Institute Genomics Platform"/>
            <consortium name="The Broad Institute Genome Sequencing Center for Infectious Disease"/>
            <person name="Wu L."/>
            <person name="Ma J."/>
        </authorList>
    </citation>
    <scope>NUCLEOTIDE SEQUENCE [LARGE SCALE GENOMIC DNA]</scope>
    <source>
        <strain evidence="2">KCTC 52925</strain>
    </source>
</reference>
<proteinExistence type="predicted"/>
<dbReference type="EMBL" id="JBHUOJ010000007">
    <property type="protein sequence ID" value="MFD2832362.1"/>
    <property type="molecule type" value="Genomic_DNA"/>
</dbReference>
<sequence length="112" mass="13243">MKVKEIQFKERAAKRVYDNYMNRIRRTVRPLPETDQNEVLLEFNSHIYEGLSRKNQEKEMDRLLDIIDKLGDPEDILKPLIADKKLEQATRTFNPIHLFRALALNITNGVSY</sequence>
<comment type="caution">
    <text evidence="1">The sequence shown here is derived from an EMBL/GenBank/DDBJ whole genome shotgun (WGS) entry which is preliminary data.</text>
</comment>
<dbReference type="RefSeq" id="WP_251740410.1">
    <property type="nucleotide sequence ID" value="NZ_JBHUOJ010000007.1"/>
</dbReference>
<organism evidence="1 2">
    <name type="scientific">Christiangramia antarctica</name>
    <dbReference type="NCBI Taxonomy" id="2058158"/>
    <lineage>
        <taxon>Bacteria</taxon>
        <taxon>Pseudomonadati</taxon>
        <taxon>Bacteroidota</taxon>
        <taxon>Flavobacteriia</taxon>
        <taxon>Flavobacteriales</taxon>
        <taxon>Flavobacteriaceae</taxon>
        <taxon>Christiangramia</taxon>
    </lineage>
</organism>